<gene>
    <name evidence="6" type="ORF">OXD698_LOCUS38707</name>
</gene>
<keyword evidence="4" id="KW-0493">Microtubule</keyword>
<keyword evidence="4" id="KW-0505">Motor protein</keyword>
<evidence type="ECO:0000256" key="3">
    <source>
        <dbReference type="PROSITE-ProRule" id="PRU00339"/>
    </source>
</evidence>
<reference evidence="6" key="1">
    <citation type="submission" date="2021-02" db="EMBL/GenBank/DDBJ databases">
        <authorList>
            <person name="Nowell W R."/>
        </authorList>
    </citation>
    <scope>NUCLEOTIDE SEQUENCE</scope>
</reference>
<dbReference type="Pfam" id="PF03496">
    <property type="entry name" value="ADPrib_exo_Tox"/>
    <property type="match status" value="1"/>
</dbReference>
<keyword evidence="4" id="KW-0963">Cytoplasm</keyword>
<dbReference type="GO" id="GO:0005576">
    <property type="term" value="C:extracellular region"/>
    <property type="evidence" value="ECO:0007669"/>
    <property type="project" value="InterPro"/>
</dbReference>
<dbReference type="Pfam" id="PF13181">
    <property type="entry name" value="TPR_8"/>
    <property type="match status" value="1"/>
</dbReference>
<dbReference type="PRINTS" id="PR00381">
    <property type="entry name" value="KINESINLIGHT"/>
</dbReference>
<feature type="repeat" description="TPR" evidence="3">
    <location>
        <begin position="295"/>
        <end position="328"/>
    </location>
</feature>
<dbReference type="InterPro" id="IPR003540">
    <property type="entry name" value="ADP-ribosyltransferase"/>
</dbReference>
<evidence type="ECO:0000259" key="5">
    <source>
        <dbReference type="Pfam" id="PF03496"/>
    </source>
</evidence>
<comment type="function">
    <text evidence="4">Kinesin is a microtubule-associated force-producing protein that play a role in organelle transport.</text>
</comment>
<feature type="repeat" description="TPR" evidence="3">
    <location>
        <begin position="337"/>
        <end position="370"/>
    </location>
</feature>
<feature type="repeat" description="TPR" evidence="3">
    <location>
        <begin position="211"/>
        <end position="244"/>
    </location>
</feature>
<dbReference type="Gene3D" id="3.90.176.10">
    <property type="entry name" value="Toxin ADP-ribosyltransferase, Chain A, domain 1"/>
    <property type="match status" value="1"/>
</dbReference>
<feature type="repeat" description="TPR" evidence="3">
    <location>
        <begin position="253"/>
        <end position="286"/>
    </location>
</feature>
<dbReference type="InterPro" id="IPR011990">
    <property type="entry name" value="TPR-like_helical_dom_sf"/>
</dbReference>
<keyword evidence="2 3" id="KW-0802">TPR repeat</keyword>
<dbReference type="SUPFAM" id="SSF81901">
    <property type="entry name" value="HCP-like"/>
    <property type="match status" value="1"/>
</dbReference>
<dbReference type="GO" id="GO:0005874">
    <property type="term" value="C:microtubule"/>
    <property type="evidence" value="ECO:0007669"/>
    <property type="project" value="UniProtKB-UniRule"/>
</dbReference>
<organism evidence="6 7">
    <name type="scientific">Adineta steineri</name>
    <dbReference type="NCBI Taxonomy" id="433720"/>
    <lineage>
        <taxon>Eukaryota</taxon>
        <taxon>Metazoa</taxon>
        <taxon>Spiralia</taxon>
        <taxon>Gnathifera</taxon>
        <taxon>Rotifera</taxon>
        <taxon>Eurotatoria</taxon>
        <taxon>Bdelloidea</taxon>
        <taxon>Adinetida</taxon>
        <taxon>Adinetidae</taxon>
        <taxon>Adineta</taxon>
    </lineage>
</organism>
<evidence type="ECO:0000256" key="1">
    <source>
        <dbReference type="ARBA" id="ARBA00022737"/>
    </source>
</evidence>
<dbReference type="AlphaFoldDB" id="A0A819ZFP0"/>
<dbReference type="Proteomes" id="UP000663844">
    <property type="component" value="Unassembled WGS sequence"/>
</dbReference>
<keyword evidence="1" id="KW-0677">Repeat</keyword>
<dbReference type="PANTHER" id="PTHR45641:SF1">
    <property type="entry name" value="AAA+ ATPASE DOMAIN-CONTAINING PROTEIN"/>
    <property type="match status" value="1"/>
</dbReference>
<dbReference type="SMART" id="SM00028">
    <property type="entry name" value="TPR"/>
    <property type="match status" value="7"/>
</dbReference>
<comment type="subcellular location">
    <subcellularLocation>
        <location evidence="4">Cytoplasm</location>
        <location evidence="4">Cytoskeleton</location>
    </subcellularLocation>
</comment>
<dbReference type="PROSITE" id="PS50005">
    <property type="entry name" value="TPR"/>
    <property type="match status" value="7"/>
</dbReference>
<sequence>MDVDIIVRMGFFIKDLHQDIQRLNSEQFNDDQSSKAFIVYRGQDLSKEDLTKMTNNKGGLLSFNNFLSTSENRDVSFNFIQQTATNADHVRILFVISINPSSSTTPFASITDISYFHTKDEVLFSMHTIFRIGDIKSINGNNDLYEVNLTLTNENDQDLLTLTDYIRQETFPDKEGWFRLGSLLIKMGQFNKAQEVYEVLLHQTTDESEKASIYHQLGIIKDDQGEYQEALPYFEKSLAIFQKTHPSNHHRLGTSYNNIGMVYDSMGDYPKALSYYEKALEIQRESLPPNHPDLTASYNNIGIVYHSMGEYPKAFLSHEKALAMKRQSLSSNRFDWSMTYNNLGNLHNSMGNYPVALSFYEKALAIRQQSLPPNHPSLGTSYNNIGLVYYNMGDYPKALSNYEKDLTILQESVPSYHPDLGDTCNKIGTVYEKMSDYSKAHSFYERAVQIGQQSLPINHPNLEIYRRNLEDIKKKL</sequence>
<dbReference type="PANTHER" id="PTHR45641">
    <property type="entry name" value="TETRATRICOPEPTIDE REPEAT PROTEIN (AFU_ORTHOLOGUE AFUA_6G03870)"/>
    <property type="match status" value="1"/>
</dbReference>
<feature type="domain" description="ADP ribosyltransferase" evidence="5">
    <location>
        <begin position="14"/>
        <end position="141"/>
    </location>
</feature>
<comment type="similarity">
    <text evidence="4">Belongs to the kinesin light chain family.</text>
</comment>
<feature type="repeat" description="TPR" evidence="3">
    <location>
        <begin position="174"/>
        <end position="207"/>
    </location>
</feature>
<dbReference type="PROSITE" id="PS51996">
    <property type="entry name" value="TR_MART"/>
    <property type="match status" value="1"/>
</dbReference>
<evidence type="ECO:0000313" key="6">
    <source>
        <dbReference type="EMBL" id="CAF4162823.1"/>
    </source>
</evidence>
<proteinExistence type="inferred from homology"/>
<evidence type="ECO:0000313" key="7">
    <source>
        <dbReference type="Proteomes" id="UP000663844"/>
    </source>
</evidence>
<evidence type="ECO:0000256" key="2">
    <source>
        <dbReference type="ARBA" id="ARBA00022803"/>
    </source>
</evidence>
<keyword evidence="4" id="KW-0206">Cytoskeleton</keyword>
<feature type="repeat" description="TPR" evidence="3">
    <location>
        <begin position="379"/>
        <end position="412"/>
    </location>
</feature>
<dbReference type="EMBL" id="CAJOAZ010007448">
    <property type="protein sequence ID" value="CAF4162823.1"/>
    <property type="molecule type" value="Genomic_DNA"/>
</dbReference>
<dbReference type="InterPro" id="IPR019734">
    <property type="entry name" value="TPR_rpt"/>
</dbReference>
<dbReference type="Gene3D" id="1.25.40.10">
    <property type="entry name" value="Tetratricopeptide repeat domain"/>
    <property type="match status" value="2"/>
</dbReference>
<dbReference type="PROSITE" id="PS50293">
    <property type="entry name" value="TPR_REGION"/>
    <property type="match status" value="1"/>
</dbReference>
<dbReference type="Pfam" id="PF13374">
    <property type="entry name" value="TPR_10"/>
    <property type="match status" value="2"/>
</dbReference>
<comment type="subunit">
    <text evidence="4">Oligomeric complex composed of two heavy chains and two light chains.</text>
</comment>
<protein>
    <recommendedName>
        <fullName evidence="4">Kinesin light chain</fullName>
    </recommendedName>
</protein>
<dbReference type="SUPFAM" id="SSF56399">
    <property type="entry name" value="ADP-ribosylation"/>
    <property type="match status" value="1"/>
</dbReference>
<accession>A0A819ZFP0</accession>
<feature type="repeat" description="TPR" evidence="3">
    <location>
        <begin position="421"/>
        <end position="454"/>
    </location>
</feature>
<name>A0A819ZFP0_9BILA</name>
<dbReference type="Pfam" id="PF13424">
    <property type="entry name" value="TPR_12"/>
    <property type="match status" value="2"/>
</dbReference>
<comment type="caution">
    <text evidence="6">The sequence shown here is derived from an EMBL/GenBank/DDBJ whole genome shotgun (WGS) entry which is preliminary data.</text>
</comment>
<evidence type="ECO:0000256" key="4">
    <source>
        <dbReference type="RuleBase" id="RU367020"/>
    </source>
</evidence>
<dbReference type="GO" id="GO:0005871">
    <property type="term" value="C:kinesin complex"/>
    <property type="evidence" value="ECO:0007669"/>
    <property type="project" value="UniProtKB-UniRule"/>
</dbReference>